<evidence type="ECO:0000313" key="2">
    <source>
        <dbReference type="Proteomes" id="UP000031549"/>
    </source>
</evidence>
<name>A0A846HD32_9CYAN</name>
<proteinExistence type="predicted"/>
<organism evidence="1 2">
    <name type="scientific">Hassallia byssoidea VB512170</name>
    <dbReference type="NCBI Taxonomy" id="1304833"/>
    <lineage>
        <taxon>Bacteria</taxon>
        <taxon>Bacillati</taxon>
        <taxon>Cyanobacteriota</taxon>
        <taxon>Cyanophyceae</taxon>
        <taxon>Nostocales</taxon>
        <taxon>Tolypothrichaceae</taxon>
        <taxon>Hassallia</taxon>
    </lineage>
</organism>
<comment type="caution">
    <text evidence="1">The sequence shown here is derived from an EMBL/GenBank/DDBJ whole genome shotgun (WGS) entry which is preliminary data.</text>
</comment>
<dbReference type="AlphaFoldDB" id="A0A846HD32"/>
<protein>
    <submittedName>
        <fullName evidence="1">Uncharacterized protein</fullName>
    </submittedName>
</protein>
<accession>A0A846HD32</accession>
<reference evidence="1 2" key="1">
    <citation type="journal article" date="2015" name="Genome Announc.">
        <title>Draft Genome Sequence of Cyanobacterium Hassallia byssoidea Strain VB512170, Isolated from Monuments in India.</title>
        <authorList>
            <person name="Singh D."/>
            <person name="Chandrababunaidu M.M."/>
            <person name="Panda A."/>
            <person name="Sen D."/>
            <person name="Bhattacharyya S."/>
            <person name="Adhikary S.P."/>
            <person name="Tripathy S."/>
        </authorList>
    </citation>
    <scope>NUCLEOTIDE SEQUENCE [LARGE SCALE GENOMIC DNA]</scope>
    <source>
        <strain evidence="1 2">VB512170</strain>
    </source>
</reference>
<dbReference type="Proteomes" id="UP000031549">
    <property type="component" value="Unassembled WGS sequence"/>
</dbReference>
<sequence length="65" mass="6964">MAQIAPQSAMARILESDSDGDGLTLAEELKLGTKATEFDTPAEIAASRQRQFQAFSSKDSAAFEL</sequence>
<keyword evidence="2" id="KW-1185">Reference proteome</keyword>
<gene>
    <name evidence="1" type="ORF">PI95_022835</name>
</gene>
<evidence type="ECO:0000313" key="1">
    <source>
        <dbReference type="EMBL" id="NEU75312.1"/>
    </source>
</evidence>
<dbReference type="EMBL" id="JTCM02000065">
    <property type="protein sequence ID" value="NEU75312.1"/>
    <property type="molecule type" value="Genomic_DNA"/>
</dbReference>